<evidence type="ECO:0000256" key="2">
    <source>
        <dbReference type="ARBA" id="ARBA00022692"/>
    </source>
</evidence>
<comment type="caution">
    <text evidence="7">The sequence shown here is derived from an EMBL/GenBank/DDBJ whole genome shotgun (WGS) entry which is preliminary data.</text>
</comment>
<accession>A0A5C4S2Q9</accession>
<dbReference type="InterPro" id="IPR036465">
    <property type="entry name" value="vWFA_dom_sf"/>
</dbReference>
<dbReference type="Pfam" id="PF13519">
    <property type="entry name" value="VWA_2"/>
    <property type="match status" value="1"/>
</dbReference>
<dbReference type="EMBL" id="VDCI01000001">
    <property type="protein sequence ID" value="TNJ37766.1"/>
    <property type="molecule type" value="Genomic_DNA"/>
</dbReference>
<feature type="domain" description="VWFA" evidence="6">
    <location>
        <begin position="86"/>
        <end position="274"/>
    </location>
</feature>
<dbReference type="AlphaFoldDB" id="A0A5C4S2Q9"/>
<evidence type="ECO:0000313" key="8">
    <source>
        <dbReference type="Proteomes" id="UP000309544"/>
    </source>
</evidence>
<sequence>MCFEHPEYLRLFWGFPLLVAVSFYGLLRTRYLLGQLCDEGLREHIVVMRRPLHEVAIRLVPLLATACFLFALASPLRCGGNHGRLDIVYVVDISRSMSAADTHPDRMERARQEVMAIEAGRRLGGRAGLVGFAASASVFCPMTADREAFGLLVRRLSPLQAQHQGTDIGRALELAASMLPDGGGIVLVTDGEDHGSDAVATARSLPGRGIATLVVGVGGDNPVRLPGSFAEGEVTSALDRHLLDALAHEAGGIVLYAADGADVASTASRMLRALSVRRAGDAGGVGGVDPGRGAMLSGIVLLVAALALHGGRSWQVDGKNVKFSSGPEGFQEV</sequence>
<dbReference type="SMART" id="SM00327">
    <property type="entry name" value="VWA"/>
    <property type="match status" value="1"/>
</dbReference>
<dbReference type="InterPro" id="IPR050768">
    <property type="entry name" value="UPF0353/GerABKA_families"/>
</dbReference>
<dbReference type="InterPro" id="IPR002035">
    <property type="entry name" value="VWF_A"/>
</dbReference>
<dbReference type="SUPFAM" id="SSF53300">
    <property type="entry name" value="vWA-like"/>
    <property type="match status" value="1"/>
</dbReference>
<dbReference type="PROSITE" id="PS50234">
    <property type="entry name" value="VWFA"/>
    <property type="match status" value="1"/>
</dbReference>
<name>A0A5C4S2Q9_PROVB</name>
<feature type="transmembrane region" description="Helical" evidence="5">
    <location>
        <begin position="55"/>
        <end position="76"/>
    </location>
</feature>
<protein>
    <submittedName>
        <fullName evidence="7">VWA domain-containing protein</fullName>
    </submittedName>
</protein>
<keyword evidence="3 5" id="KW-1133">Transmembrane helix</keyword>
<keyword evidence="4 5" id="KW-0472">Membrane</keyword>
<evidence type="ECO:0000313" key="7">
    <source>
        <dbReference type="EMBL" id="TNJ37766.1"/>
    </source>
</evidence>
<proteinExistence type="predicted"/>
<evidence type="ECO:0000256" key="5">
    <source>
        <dbReference type="SAM" id="Phobius"/>
    </source>
</evidence>
<feature type="transmembrane region" description="Helical" evidence="5">
    <location>
        <begin position="12"/>
        <end position="34"/>
    </location>
</feature>
<evidence type="ECO:0000256" key="3">
    <source>
        <dbReference type="ARBA" id="ARBA00022989"/>
    </source>
</evidence>
<dbReference type="PANTHER" id="PTHR22550">
    <property type="entry name" value="SPORE GERMINATION PROTEIN"/>
    <property type="match status" value="1"/>
</dbReference>
<evidence type="ECO:0000259" key="6">
    <source>
        <dbReference type="PROSITE" id="PS50234"/>
    </source>
</evidence>
<keyword evidence="1" id="KW-1003">Cell membrane</keyword>
<dbReference type="Proteomes" id="UP000309544">
    <property type="component" value="Unassembled WGS sequence"/>
</dbReference>
<dbReference type="PANTHER" id="PTHR22550:SF5">
    <property type="entry name" value="LEUCINE ZIPPER PROTEIN 4"/>
    <property type="match status" value="1"/>
</dbReference>
<organism evidence="7 8">
    <name type="scientific">Prosthecochloris vibrioformis</name>
    <name type="common">Chlorobium vibrioforme</name>
    <dbReference type="NCBI Taxonomy" id="1098"/>
    <lineage>
        <taxon>Bacteria</taxon>
        <taxon>Pseudomonadati</taxon>
        <taxon>Chlorobiota</taxon>
        <taxon>Chlorobiia</taxon>
        <taxon>Chlorobiales</taxon>
        <taxon>Chlorobiaceae</taxon>
        <taxon>Prosthecochloris</taxon>
    </lineage>
</organism>
<dbReference type="RefSeq" id="WP_139626044.1">
    <property type="nucleotide sequence ID" value="NZ_VDCI01000001.1"/>
</dbReference>
<evidence type="ECO:0000256" key="4">
    <source>
        <dbReference type="ARBA" id="ARBA00023136"/>
    </source>
</evidence>
<reference evidence="7 8" key="1">
    <citation type="submission" date="2019-05" db="EMBL/GenBank/DDBJ databases">
        <title>Draft Whole-Genome sequence of the green sulfur bacterium Prosthecochloris vibrioformis DSM 260.</title>
        <authorList>
            <person name="Meyer T.E."/>
            <person name="Kyndt J.A."/>
        </authorList>
    </citation>
    <scope>NUCLEOTIDE SEQUENCE [LARGE SCALE GENOMIC DNA]</scope>
    <source>
        <strain evidence="7 8">DSM 260</strain>
    </source>
</reference>
<dbReference type="Gene3D" id="3.40.50.410">
    <property type="entry name" value="von Willebrand factor, type A domain"/>
    <property type="match status" value="1"/>
</dbReference>
<keyword evidence="2 5" id="KW-0812">Transmembrane</keyword>
<keyword evidence="8" id="KW-1185">Reference proteome</keyword>
<evidence type="ECO:0000256" key="1">
    <source>
        <dbReference type="ARBA" id="ARBA00022475"/>
    </source>
</evidence>
<gene>
    <name evidence="7" type="ORF">FGF68_00900</name>
</gene>